<feature type="compositionally biased region" description="Basic and acidic residues" evidence="1">
    <location>
        <begin position="45"/>
        <end position="70"/>
    </location>
</feature>
<dbReference type="Gene3D" id="3.30.750.140">
    <property type="match status" value="1"/>
</dbReference>
<sequence>MTAPIPAHTESQSLNAQRPAGRGAGSQAGSGESFQSAVDAAGKTGGRDPRDIVSKDGQDPHVDANGHGDPSETEVETALAKLLGEFDQTKRAGTSLETPPSDQQKSEDVSPLTLLGTRSDSGRAHALAKPDGVPATAPDRAARALAKPDGIPATDFDRAARALPKPDGAPTTALDRSNLMSKTVAVPHQAEVAVRLLGGSVDGRPNPARVDLVSMRTDFQPADTVALDGQVRSVGPALRASGFGRLLASTDAPVEMNRTDGAEASGDADGQEDGEATRLRGVSEAGSADRNTRVPGKGGKGPPDGGMATATATGAWGVDNSNADTAVFNDPAAGGRPSRQVASAVTSALADLRPAPGTAGDDGRLHLRAGGAALKTIQIQLQPEQLGKLDVTMRLVNGQLAIHLVASKAETALRLKDDAEGLKTLLSKAGFTVDEAAISIAVRDPATQRSPSASPSANAGTGSDGRPGDGSAENERFEHRQSSREGREGGRESGSPASTPAASPIARRNLDPSTYL</sequence>
<feature type="domain" description="Flagellar hook-length control protein-like C-terminal" evidence="2">
    <location>
        <begin position="374"/>
        <end position="440"/>
    </location>
</feature>
<evidence type="ECO:0000256" key="1">
    <source>
        <dbReference type="SAM" id="MobiDB-lite"/>
    </source>
</evidence>
<protein>
    <recommendedName>
        <fullName evidence="2">Flagellar hook-length control protein-like C-terminal domain-containing protein</fullName>
    </recommendedName>
</protein>
<evidence type="ECO:0000313" key="3">
    <source>
        <dbReference type="EMBL" id="KKN87230.1"/>
    </source>
</evidence>
<feature type="region of interest" description="Disordered" evidence="1">
    <location>
        <begin position="251"/>
        <end position="316"/>
    </location>
</feature>
<feature type="compositionally biased region" description="Polar residues" evidence="1">
    <location>
        <begin position="91"/>
        <end position="103"/>
    </location>
</feature>
<feature type="region of interest" description="Disordered" evidence="1">
    <location>
        <begin position="442"/>
        <end position="516"/>
    </location>
</feature>
<organism evidence="3">
    <name type="scientific">marine sediment metagenome</name>
    <dbReference type="NCBI Taxonomy" id="412755"/>
    <lineage>
        <taxon>unclassified sequences</taxon>
        <taxon>metagenomes</taxon>
        <taxon>ecological metagenomes</taxon>
    </lineage>
</organism>
<dbReference type="InterPro" id="IPR038610">
    <property type="entry name" value="FliK-like_C_sf"/>
</dbReference>
<name>A0A0F9U1U8_9ZZZZ</name>
<dbReference type="AlphaFoldDB" id="A0A0F9U1U8"/>
<feature type="compositionally biased region" description="Low complexity" evidence="1">
    <location>
        <begin position="134"/>
        <end position="149"/>
    </location>
</feature>
<feature type="compositionally biased region" description="Basic and acidic residues" evidence="1">
    <location>
        <begin position="473"/>
        <end position="491"/>
    </location>
</feature>
<proteinExistence type="predicted"/>
<comment type="caution">
    <text evidence="3">The sequence shown here is derived from an EMBL/GenBank/DDBJ whole genome shotgun (WGS) entry which is preliminary data.</text>
</comment>
<feature type="compositionally biased region" description="Low complexity" evidence="1">
    <location>
        <begin position="493"/>
        <end position="504"/>
    </location>
</feature>
<evidence type="ECO:0000259" key="2">
    <source>
        <dbReference type="Pfam" id="PF02120"/>
    </source>
</evidence>
<dbReference type="InterPro" id="IPR021136">
    <property type="entry name" value="Flagellar_hook_control-like_C"/>
</dbReference>
<feature type="region of interest" description="Disordered" evidence="1">
    <location>
        <begin position="1"/>
        <end position="174"/>
    </location>
</feature>
<dbReference type="EMBL" id="LAZR01000140">
    <property type="protein sequence ID" value="KKN87230.1"/>
    <property type="molecule type" value="Genomic_DNA"/>
</dbReference>
<gene>
    <name evidence="3" type="ORF">LCGC14_0260760</name>
</gene>
<dbReference type="CDD" id="cd17470">
    <property type="entry name" value="T3SS_Flik_C"/>
    <property type="match status" value="1"/>
</dbReference>
<feature type="compositionally biased region" description="Low complexity" evidence="1">
    <location>
        <begin position="305"/>
        <end position="316"/>
    </location>
</feature>
<accession>A0A0F9U1U8</accession>
<dbReference type="Pfam" id="PF02120">
    <property type="entry name" value="Flg_hook"/>
    <property type="match status" value="1"/>
</dbReference>
<reference evidence="3" key="1">
    <citation type="journal article" date="2015" name="Nature">
        <title>Complex archaea that bridge the gap between prokaryotes and eukaryotes.</title>
        <authorList>
            <person name="Spang A."/>
            <person name="Saw J.H."/>
            <person name="Jorgensen S.L."/>
            <person name="Zaremba-Niedzwiedzka K."/>
            <person name="Martijn J."/>
            <person name="Lind A.E."/>
            <person name="van Eijk R."/>
            <person name="Schleper C."/>
            <person name="Guy L."/>
            <person name="Ettema T.J."/>
        </authorList>
    </citation>
    <scope>NUCLEOTIDE SEQUENCE</scope>
</reference>
<feature type="compositionally biased region" description="Polar residues" evidence="1">
    <location>
        <begin position="447"/>
        <end position="461"/>
    </location>
</feature>